<evidence type="ECO:0008006" key="4">
    <source>
        <dbReference type="Google" id="ProtNLM"/>
    </source>
</evidence>
<reference evidence="2 3" key="1">
    <citation type="journal article" date="2014" name="Genome Announc.">
        <title>Draft Genome Sequences of Marinobacter similis A3d10T and Marinobacter salarius R9SW1T.</title>
        <authorList>
            <person name="Ivanova E.P."/>
            <person name="Ng H.J."/>
            <person name="Webb H.K."/>
            <person name="Feng G."/>
            <person name="Oshima K."/>
            <person name="Hattori M."/>
            <person name="Ohkuma M."/>
            <person name="Sergeev A.F."/>
            <person name="Mikhailov V.V."/>
            <person name="Crawford R.J."/>
            <person name="Sawabe T."/>
        </authorList>
    </citation>
    <scope>NUCLEOTIDE SEQUENCE [LARGE SCALE GENOMIC DNA]</scope>
    <source>
        <strain evidence="3">A3d10 and R9SW1</strain>
    </source>
</reference>
<dbReference type="RefSeq" id="WP_041333826.1">
    <property type="nucleotide sequence ID" value="NZ_JAEMOR010000033.1"/>
</dbReference>
<feature type="signal peptide" evidence="1">
    <location>
        <begin position="1"/>
        <end position="27"/>
    </location>
</feature>
<organism evidence="2 3">
    <name type="scientific">Marinobacter salarius</name>
    <dbReference type="NCBI Taxonomy" id="1420917"/>
    <lineage>
        <taxon>Bacteria</taxon>
        <taxon>Pseudomonadati</taxon>
        <taxon>Pseudomonadota</taxon>
        <taxon>Gammaproteobacteria</taxon>
        <taxon>Pseudomonadales</taxon>
        <taxon>Marinobacteraceae</taxon>
        <taxon>Marinobacter</taxon>
    </lineage>
</organism>
<dbReference type="Proteomes" id="UP000035081">
    <property type="component" value="Chromosome"/>
</dbReference>
<gene>
    <name evidence="2" type="ORF">AU15_10920</name>
</gene>
<feature type="chain" id="PRO_5004874905" description="Porin" evidence="1">
    <location>
        <begin position="28"/>
        <end position="392"/>
    </location>
</feature>
<dbReference type="AlphaFoldDB" id="W5YQV9"/>
<evidence type="ECO:0000256" key="1">
    <source>
        <dbReference type="SAM" id="SignalP"/>
    </source>
</evidence>
<dbReference type="KEGG" id="msr:AU15_10920"/>
<evidence type="ECO:0000313" key="2">
    <source>
        <dbReference type="EMBL" id="AHI31622.1"/>
    </source>
</evidence>
<keyword evidence="1" id="KW-0732">Signal</keyword>
<accession>W5YQV9</accession>
<evidence type="ECO:0000313" key="3">
    <source>
        <dbReference type="Proteomes" id="UP000035081"/>
    </source>
</evidence>
<name>W5YQV9_9GAMM</name>
<protein>
    <recommendedName>
        <fullName evidence="4">Porin</fullName>
    </recommendedName>
</protein>
<proteinExistence type="predicted"/>
<dbReference type="HOGENOM" id="CLU_038666_0_0_6"/>
<dbReference type="SUPFAM" id="SSF56935">
    <property type="entry name" value="Porins"/>
    <property type="match status" value="1"/>
</dbReference>
<sequence length="392" mass="42094">MKRSKLRTSIQAATSLLVFGIASPASAMKILGDADHMTNLKGYEIEVYGYARLNASYDIEEDISEPTRAGDFSKINTGADEINEATGYFGADATQSRLGVKATLPQGVKIVVEGGFRYGNLRLRHAYGEYKGVMAGQNWSNYNSFVGFIPTLEFDGMPGNAGSQFRTSQVRYTSGPVSVSLEQPFNFASLIATDPDIEQKTSLPIATARLEDSAGAISYSTAAFVRQIDYDTGTQDDSAIGYGAFGALTFAASDTVTLYGVFNYVNGGDIYLYRSGDNYAVDYGYVNSSGSVELISGYGASAGASFDLGGGRSINTGVGMVEVDWDDALRDLPGSADIGNKQETNTMAMINYQWSPAKAVTMGVEYSYFMVDEVDGDDGDASRLMFAAQYNF</sequence>
<dbReference type="EMBL" id="CP007152">
    <property type="protein sequence ID" value="AHI31622.1"/>
    <property type="molecule type" value="Genomic_DNA"/>
</dbReference>